<dbReference type="Pfam" id="PF05316">
    <property type="entry name" value="VAR1"/>
    <property type="match status" value="1"/>
</dbReference>
<name>A0A2S0S4C0_CANCI</name>
<comment type="subcellular location">
    <subcellularLocation>
        <location evidence="1">Mitochondrion</location>
    </subcellularLocation>
</comment>
<organism evidence="8">
    <name type="scientific">Cantharellus cibarius</name>
    <name type="common">Chanterelle</name>
    <dbReference type="NCBI Taxonomy" id="36066"/>
    <lineage>
        <taxon>Eukaryota</taxon>
        <taxon>Fungi</taxon>
        <taxon>Dikarya</taxon>
        <taxon>Basidiomycota</taxon>
        <taxon>Agaricomycotina</taxon>
        <taxon>Agaricomycetes</taxon>
        <taxon>Cantharellales</taxon>
        <taxon>Hydnaceae</taxon>
        <taxon>Cantharellus</taxon>
    </lineage>
</organism>
<geneLocation type="mitochondrion" evidence="8"/>
<gene>
    <name evidence="8" type="primary">rps3</name>
</gene>
<proteinExistence type="inferred from homology"/>
<comment type="similarity">
    <text evidence="2">Belongs to the universal ribosomal protein uS3 family.</text>
</comment>
<reference evidence="8" key="1">
    <citation type="journal article" date="2018" name="Int. J. Biol. Macromol.">
        <title>Characterization of the mitochondrial genomes of three species in the ectomycorrhizal genus Cantharellus and phylogeny of Agaricomycetes.</title>
        <authorList>
            <person name="Li Q."/>
            <person name="Liao M."/>
            <person name="Yang M."/>
            <person name="Xiong C."/>
            <person name="Jin X."/>
            <person name="Chen Z."/>
            <person name="Huang W."/>
        </authorList>
    </citation>
    <scope>NUCLEOTIDE SEQUENCE</scope>
    <source>
        <strain evidence="8">S28</strain>
        <strain evidence="7">S75</strain>
    </source>
</reference>
<keyword evidence="4 8" id="KW-0496">Mitochondrion</keyword>
<dbReference type="GO" id="GO:0003735">
    <property type="term" value="F:structural constituent of ribosome"/>
    <property type="evidence" value="ECO:0007669"/>
    <property type="project" value="InterPro"/>
</dbReference>
<evidence type="ECO:0000256" key="3">
    <source>
        <dbReference type="ARBA" id="ARBA00022980"/>
    </source>
</evidence>
<dbReference type="AlphaFoldDB" id="A0A2S0S4C0"/>
<dbReference type="GO" id="GO:0006412">
    <property type="term" value="P:translation"/>
    <property type="evidence" value="ECO:0007669"/>
    <property type="project" value="InterPro"/>
</dbReference>
<evidence type="ECO:0000313" key="8">
    <source>
        <dbReference type="EMBL" id="AWA82177.1"/>
    </source>
</evidence>
<protein>
    <recommendedName>
        <fullName evidence="6">Small ribosomal subunit protein uS3m</fullName>
    </recommendedName>
</protein>
<dbReference type="InterPro" id="IPR007980">
    <property type="entry name" value="Ribosomal_uS3m_fun"/>
</dbReference>
<keyword evidence="3 8" id="KW-0689">Ribosomal protein</keyword>
<dbReference type="GO" id="GO:1990904">
    <property type="term" value="C:ribonucleoprotein complex"/>
    <property type="evidence" value="ECO:0007669"/>
    <property type="project" value="UniProtKB-KW"/>
</dbReference>
<dbReference type="EMBL" id="MG602718">
    <property type="protein sequence ID" value="AWA82177.1"/>
    <property type="molecule type" value="Genomic_DNA"/>
</dbReference>
<evidence type="ECO:0000256" key="4">
    <source>
        <dbReference type="ARBA" id="ARBA00023128"/>
    </source>
</evidence>
<keyword evidence="5" id="KW-0687">Ribonucleoprotein</keyword>
<dbReference type="EMBL" id="MG602717">
    <property type="protein sequence ID" value="AWA82145.1"/>
    <property type="molecule type" value="Genomic_DNA"/>
</dbReference>
<evidence type="ECO:0000313" key="7">
    <source>
        <dbReference type="EMBL" id="AWA82145.1"/>
    </source>
</evidence>
<accession>A0A2S0S4C0</accession>
<dbReference type="GO" id="GO:0005739">
    <property type="term" value="C:mitochondrion"/>
    <property type="evidence" value="ECO:0007669"/>
    <property type="project" value="UniProtKB-SubCell"/>
</dbReference>
<sequence>MLHNLIPKLNSKDFKINNSVINDKNLMFYNNMQNNIKYTSIKMKLSIILNAYFKHLGCLISEPVINITPNKLNIHIFYYKRNVVNKKYNNLRYEQIYYYIVRRSLKSRLSKANLNKFMNYLKYLRYNNNSNYTSSLSSTSSNVSSSTYRLSVPLNFKNKEINRIHIKAEKLANKYINQINSFNNLLNTYYLNSLGLLLSNLLQTHVEIELVRLTYPYHESKILSELVGINGKTISYSRIKYLLLNKSKILTPVSYIFNKKVKKNISSITPYSILHKSIDEDLFKKNLFSFRFDKNQNLTSPPSPDHILTEDTGARVGTNDFTNLSNDLITYLTGIKLRISGRLTKQRVVPKRTVKTAYKGGISENKNNIVESSTFTHKNKKGAFSIRIWLSHGKIT</sequence>
<evidence type="ECO:0000256" key="1">
    <source>
        <dbReference type="ARBA" id="ARBA00004173"/>
    </source>
</evidence>
<evidence type="ECO:0000256" key="2">
    <source>
        <dbReference type="ARBA" id="ARBA00010761"/>
    </source>
</evidence>
<dbReference type="GO" id="GO:0005840">
    <property type="term" value="C:ribosome"/>
    <property type="evidence" value="ECO:0007669"/>
    <property type="project" value="UniProtKB-KW"/>
</dbReference>
<evidence type="ECO:0000256" key="5">
    <source>
        <dbReference type="ARBA" id="ARBA00023274"/>
    </source>
</evidence>
<evidence type="ECO:0000256" key="6">
    <source>
        <dbReference type="ARBA" id="ARBA00035157"/>
    </source>
</evidence>